<feature type="compositionally biased region" description="Low complexity" evidence="6">
    <location>
        <begin position="153"/>
        <end position="177"/>
    </location>
</feature>
<keyword evidence="3 5" id="KW-0863">Zinc-finger</keyword>
<evidence type="ECO:0000256" key="2">
    <source>
        <dbReference type="ARBA" id="ARBA00022737"/>
    </source>
</evidence>
<evidence type="ECO:0000259" key="7">
    <source>
        <dbReference type="PROSITE" id="PS51039"/>
    </source>
</evidence>
<dbReference type="Pfam" id="PF25403">
    <property type="entry name" value="zf-C2H2_ZFAND2"/>
    <property type="match status" value="1"/>
</dbReference>
<accession>A0A0C3FYE4</accession>
<dbReference type="Pfam" id="PF01428">
    <property type="entry name" value="zf-AN1"/>
    <property type="match status" value="2"/>
</dbReference>
<dbReference type="InterPro" id="IPR035896">
    <property type="entry name" value="AN1-like_Znf"/>
</dbReference>
<dbReference type="PANTHER" id="PTHR14677">
    <property type="entry name" value="ARSENITE INDUCUBLE RNA ASSOCIATED PROTEIN AIP-1-RELATED"/>
    <property type="match status" value="1"/>
</dbReference>
<dbReference type="Gene3D" id="4.10.1110.10">
    <property type="entry name" value="AN1-like Zinc finger"/>
    <property type="match status" value="2"/>
</dbReference>
<dbReference type="EMBL" id="KN832975">
    <property type="protein sequence ID" value="KIM89220.1"/>
    <property type="molecule type" value="Genomic_DNA"/>
</dbReference>
<dbReference type="AlphaFoldDB" id="A0A0C3FYE4"/>
<keyword evidence="9" id="KW-1185">Reference proteome</keyword>
<dbReference type="GO" id="GO:0005737">
    <property type="term" value="C:cytoplasm"/>
    <property type="evidence" value="ECO:0007669"/>
    <property type="project" value="TreeGrafter"/>
</dbReference>
<protein>
    <recommendedName>
        <fullName evidence="7">AN1-type domain-containing protein</fullName>
    </recommendedName>
</protein>
<organism evidence="8 9">
    <name type="scientific">Piloderma croceum (strain F 1598)</name>
    <dbReference type="NCBI Taxonomy" id="765440"/>
    <lineage>
        <taxon>Eukaryota</taxon>
        <taxon>Fungi</taxon>
        <taxon>Dikarya</taxon>
        <taxon>Basidiomycota</taxon>
        <taxon>Agaricomycotina</taxon>
        <taxon>Agaricomycetes</taxon>
        <taxon>Agaricomycetidae</taxon>
        <taxon>Atheliales</taxon>
        <taxon>Atheliaceae</taxon>
        <taxon>Piloderma</taxon>
    </lineage>
</organism>
<feature type="compositionally biased region" description="Low complexity" evidence="6">
    <location>
        <begin position="188"/>
        <end position="221"/>
    </location>
</feature>
<feature type="region of interest" description="Disordered" evidence="6">
    <location>
        <begin position="153"/>
        <end position="251"/>
    </location>
</feature>
<dbReference type="SMART" id="SM00154">
    <property type="entry name" value="ZnF_AN1"/>
    <property type="match status" value="2"/>
</dbReference>
<reference evidence="9" key="2">
    <citation type="submission" date="2015-01" db="EMBL/GenBank/DDBJ databases">
        <title>Evolutionary Origins and Diversification of the Mycorrhizal Mutualists.</title>
        <authorList>
            <consortium name="DOE Joint Genome Institute"/>
            <consortium name="Mycorrhizal Genomics Consortium"/>
            <person name="Kohler A."/>
            <person name="Kuo A."/>
            <person name="Nagy L.G."/>
            <person name="Floudas D."/>
            <person name="Copeland A."/>
            <person name="Barry K.W."/>
            <person name="Cichocki N."/>
            <person name="Veneault-Fourrey C."/>
            <person name="LaButti K."/>
            <person name="Lindquist E.A."/>
            <person name="Lipzen A."/>
            <person name="Lundell T."/>
            <person name="Morin E."/>
            <person name="Murat C."/>
            <person name="Riley R."/>
            <person name="Ohm R."/>
            <person name="Sun H."/>
            <person name="Tunlid A."/>
            <person name="Henrissat B."/>
            <person name="Grigoriev I.V."/>
            <person name="Hibbett D.S."/>
            <person name="Martin F."/>
        </authorList>
    </citation>
    <scope>NUCLEOTIDE SEQUENCE [LARGE SCALE GENOMIC DNA]</scope>
    <source>
        <strain evidence="9">F 1598</strain>
    </source>
</reference>
<evidence type="ECO:0000256" key="6">
    <source>
        <dbReference type="SAM" id="MobiDB-lite"/>
    </source>
</evidence>
<evidence type="ECO:0000256" key="1">
    <source>
        <dbReference type="ARBA" id="ARBA00022723"/>
    </source>
</evidence>
<keyword evidence="2" id="KW-0677">Repeat</keyword>
<name>A0A0C3FYE4_PILCF</name>
<feature type="compositionally biased region" description="Basic and acidic residues" evidence="6">
    <location>
        <begin position="227"/>
        <end position="251"/>
    </location>
</feature>
<dbReference type="HOGENOM" id="CLU_061621_0_0_1"/>
<evidence type="ECO:0000256" key="3">
    <source>
        <dbReference type="ARBA" id="ARBA00022771"/>
    </source>
</evidence>
<reference evidence="8 9" key="1">
    <citation type="submission" date="2014-04" db="EMBL/GenBank/DDBJ databases">
        <authorList>
            <consortium name="DOE Joint Genome Institute"/>
            <person name="Kuo A."/>
            <person name="Tarkka M."/>
            <person name="Buscot F."/>
            <person name="Kohler A."/>
            <person name="Nagy L.G."/>
            <person name="Floudas D."/>
            <person name="Copeland A."/>
            <person name="Barry K.W."/>
            <person name="Cichocki N."/>
            <person name="Veneault-Fourrey C."/>
            <person name="LaButti K."/>
            <person name="Lindquist E.A."/>
            <person name="Lipzen A."/>
            <person name="Lundell T."/>
            <person name="Morin E."/>
            <person name="Murat C."/>
            <person name="Sun H."/>
            <person name="Tunlid A."/>
            <person name="Henrissat B."/>
            <person name="Grigoriev I.V."/>
            <person name="Hibbett D.S."/>
            <person name="Martin F."/>
            <person name="Nordberg H.P."/>
            <person name="Cantor M.N."/>
            <person name="Hua S.X."/>
        </authorList>
    </citation>
    <scope>NUCLEOTIDE SEQUENCE [LARGE SCALE GENOMIC DNA]</scope>
    <source>
        <strain evidence="8 9">F 1598</strain>
    </source>
</reference>
<evidence type="ECO:0000256" key="5">
    <source>
        <dbReference type="PROSITE-ProRule" id="PRU00449"/>
    </source>
</evidence>
<gene>
    <name evidence="8" type="ORF">PILCRDRAFT_84955</name>
</gene>
<evidence type="ECO:0000313" key="9">
    <source>
        <dbReference type="Proteomes" id="UP000054166"/>
    </source>
</evidence>
<dbReference type="OrthoDB" id="431929at2759"/>
<dbReference type="InterPro" id="IPR057357">
    <property type="entry name" value="Znf-C2H2_ZFAND2A/B"/>
</dbReference>
<keyword evidence="4" id="KW-0862">Zinc</keyword>
<feature type="domain" description="AN1-type" evidence="7">
    <location>
        <begin position="12"/>
        <end position="60"/>
    </location>
</feature>
<proteinExistence type="predicted"/>
<sequence length="275" mass="30068">MATTPDRDERLLSIGQQCSDPSCLLVDFLPFKCQHCTQSFCGDHFKVEAHKCPKYDESKHNRVAPSCPLCNNPVAIPLNQDPNIRMEQHINTECSVMTGKRQTKSGPVCARAKCGKVLFAPINCKNCNQQFCPSHRFPADHSCTSAATTTATHSSSASKPASQHISEFSSKASATSSQTLEAVRRKWAATPTPSSSRPKPAPAASPSIPSNSPSKAPSSHSTNPFSKTDRRAKAEKESRRRAMEARAKKGLLTEEEKVILEAENNKEKKDDCLVM</sequence>
<dbReference type="GO" id="GO:0008270">
    <property type="term" value="F:zinc ion binding"/>
    <property type="evidence" value="ECO:0007669"/>
    <property type="project" value="UniProtKB-KW"/>
</dbReference>
<keyword evidence="1" id="KW-0479">Metal-binding</keyword>
<evidence type="ECO:0000313" key="8">
    <source>
        <dbReference type="EMBL" id="KIM89220.1"/>
    </source>
</evidence>
<evidence type="ECO:0000256" key="4">
    <source>
        <dbReference type="ARBA" id="ARBA00022833"/>
    </source>
</evidence>
<dbReference type="InterPro" id="IPR000058">
    <property type="entry name" value="Znf_AN1"/>
</dbReference>
<dbReference type="PROSITE" id="PS51039">
    <property type="entry name" value="ZF_AN1"/>
    <property type="match status" value="2"/>
</dbReference>
<dbReference type="Proteomes" id="UP000054166">
    <property type="component" value="Unassembled WGS sequence"/>
</dbReference>
<dbReference type="InParanoid" id="A0A0C3FYE4"/>
<feature type="domain" description="AN1-type" evidence="7">
    <location>
        <begin position="103"/>
        <end position="151"/>
    </location>
</feature>
<dbReference type="PANTHER" id="PTHR14677:SF40">
    <property type="entry name" value="CDC48-ASSOCIATED UBIQUITIN-LIKE_ZINC FINGER PROTEIN 1"/>
    <property type="match status" value="1"/>
</dbReference>
<dbReference type="STRING" id="765440.A0A0C3FYE4"/>
<dbReference type="SUPFAM" id="SSF118310">
    <property type="entry name" value="AN1-like Zinc finger"/>
    <property type="match status" value="2"/>
</dbReference>